<name>A0A7S1UT90_9STRA</name>
<keyword evidence="1" id="KW-0812">Transmembrane</keyword>
<reference evidence="2" key="1">
    <citation type="submission" date="2021-01" db="EMBL/GenBank/DDBJ databases">
        <authorList>
            <person name="Corre E."/>
            <person name="Pelletier E."/>
            <person name="Niang G."/>
            <person name="Scheremetjew M."/>
            <person name="Finn R."/>
            <person name="Kale V."/>
            <person name="Holt S."/>
            <person name="Cochrane G."/>
            <person name="Meng A."/>
            <person name="Brown T."/>
            <person name="Cohen L."/>
        </authorList>
    </citation>
    <scope>NUCLEOTIDE SEQUENCE</scope>
    <source>
        <strain evidence="2">CCMP 410</strain>
    </source>
</reference>
<gene>
    <name evidence="2" type="ORF">GOCE00092_LOCUS4691</name>
</gene>
<dbReference type="EMBL" id="HBGK01009014">
    <property type="protein sequence ID" value="CAD9275783.1"/>
    <property type="molecule type" value="Transcribed_RNA"/>
</dbReference>
<keyword evidence="1" id="KW-1133">Transmembrane helix</keyword>
<proteinExistence type="predicted"/>
<keyword evidence="1" id="KW-0472">Membrane</keyword>
<accession>A0A7S1UT90</accession>
<evidence type="ECO:0000256" key="1">
    <source>
        <dbReference type="SAM" id="Phobius"/>
    </source>
</evidence>
<organism evidence="2">
    <name type="scientific">Grammatophora oceanica</name>
    <dbReference type="NCBI Taxonomy" id="210454"/>
    <lineage>
        <taxon>Eukaryota</taxon>
        <taxon>Sar</taxon>
        <taxon>Stramenopiles</taxon>
        <taxon>Ochrophyta</taxon>
        <taxon>Bacillariophyta</taxon>
        <taxon>Fragilariophyceae</taxon>
        <taxon>Fragilariophycidae</taxon>
        <taxon>Rhabdonematales</taxon>
        <taxon>Grammatophoraceae</taxon>
        <taxon>Grammatophora</taxon>
    </lineage>
</organism>
<sequence length="129" mass="15046">MEENLRRNKVKVVHFCMGTHHRKTLSWNNEYLLGQLGSRWEDAAGELELQHYHRIDMPTTAGSLDRNPVNQDNGSSLHHLLRPLASLRRREATISSYIFLCWAIGYRLCYAYYVGTLFGPELSNWREVP</sequence>
<protein>
    <submittedName>
        <fullName evidence="2">Uncharacterized protein</fullName>
    </submittedName>
</protein>
<dbReference type="AlphaFoldDB" id="A0A7S1UT90"/>
<feature type="transmembrane region" description="Helical" evidence="1">
    <location>
        <begin position="94"/>
        <end position="113"/>
    </location>
</feature>
<evidence type="ECO:0000313" key="2">
    <source>
        <dbReference type="EMBL" id="CAD9275783.1"/>
    </source>
</evidence>